<feature type="transmembrane region" description="Helical" evidence="8">
    <location>
        <begin position="12"/>
        <end position="32"/>
    </location>
</feature>
<keyword evidence="4" id="KW-0997">Cell inner membrane</keyword>
<dbReference type="GO" id="GO:0005886">
    <property type="term" value="C:plasma membrane"/>
    <property type="evidence" value="ECO:0007669"/>
    <property type="project" value="UniProtKB-SubCell"/>
</dbReference>
<feature type="transmembrane region" description="Helical" evidence="8">
    <location>
        <begin position="528"/>
        <end position="548"/>
    </location>
</feature>
<feature type="transmembrane region" description="Helical" evidence="8">
    <location>
        <begin position="336"/>
        <end position="353"/>
    </location>
</feature>
<dbReference type="InterPro" id="IPR001036">
    <property type="entry name" value="Acrflvin-R"/>
</dbReference>
<dbReference type="Gene3D" id="3.30.2090.10">
    <property type="entry name" value="Multidrug efflux transporter AcrB TolC docking domain, DN and DC subdomains"/>
    <property type="match status" value="2"/>
</dbReference>
<evidence type="ECO:0000313" key="10">
    <source>
        <dbReference type="Proteomes" id="UP000634011"/>
    </source>
</evidence>
<dbReference type="GO" id="GO:0042910">
    <property type="term" value="F:xenobiotic transmembrane transporter activity"/>
    <property type="evidence" value="ECO:0007669"/>
    <property type="project" value="TreeGrafter"/>
</dbReference>
<name>A0A923HBQ0_9BURK</name>
<keyword evidence="10" id="KW-1185">Reference proteome</keyword>
<evidence type="ECO:0000256" key="1">
    <source>
        <dbReference type="ARBA" id="ARBA00004429"/>
    </source>
</evidence>
<dbReference type="EMBL" id="JACOFV010000001">
    <property type="protein sequence ID" value="MBC3860724.1"/>
    <property type="molecule type" value="Genomic_DNA"/>
</dbReference>
<dbReference type="PRINTS" id="PR00702">
    <property type="entry name" value="ACRIFLAVINRP"/>
</dbReference>
<dbReference type="Gene3D" id="3.30.70.1320">
    <property type="entry name" value="Multidrug efflux transporter AcrB pore domain like"/>
    <property type="match status" value="1"/>
</dbReference>
<dbReference type="SUPFAM" id="SSF82714">
    <property type="entry name" value="Multidrug efflux transporter AcrB TolC docking domain, DN and DC subdomains"/>
    <property type="match status" value="2"/>
</dbReference>
<feature type="transmembrane region" description="Helical" evidence="8">
    <location>
        <begin position="986"/>
        <end position="1012"/>
    </location>
</feature>
<feature type="transmembrane region" description="Helical" evidence="8">
    <location>
        <begin position="857"/>
        <end position="875"/>
    </location>
</feature>
<dbReference type="NCBIfam" id="NF033617">
    <property type="entry name" value="RND_permease_2"/>
    <property type="match status" value="1"/>
</dbReference>
<dbReference type="PANTHER" id="PTHR32063:SF21">
    <property type="entry name" value="MULTIDRUG RESISTANCE PROTEIN MDTB"/>
    <property type="match status" value="1"/>
</dbReference>
<dbReference type="Proteomes" id="UP000634011">
    <property type="component" value="Unassembled WGS sequence"/>
</dbReference>
<evidence type="ECO:0000256" key="5">
    <source>
        <dbReference type="ARBA" id="ARBA00022692"/>
    </source>
</evidence>
<dbReference type="SUPFAM" id="SSF82866">
    <property type="entry name" value="Multidrug efflux transporter AcrB transmembrane domain"/>
    <property type="match status" value="2"/>
</dbReference>
<gene>
    <name evidence="9" type="ORF">H8K32_01330</name>
</gene>
<keyword evidence="7 8" id="KW-0472">Membrane</keyword>
<evidence type="ECO:0000256" key="4">
    <source>
        <dbReference type="ARBA" id="ARBA00022519"/>
    </source>
</evidence>
<evidence type="ECO:0000256" key="3">
    <source>
        <dbReference type="ARBA" id="ARBA00022475"/>
    </source>
</evidence>
<keyword evidence="5 8" id="KW-0812">Transmembrane</keyword>
<dbReference type="NCBIfam" id="NF007798">
    <property type="entry name" value="PRK10503.1"/>
    <property type="match status" value="1"/>
</dbReference>
<dbReference type="AlphaFoldDB" id="A0A923HBQ0"/>
<feature type="transmembrane region" description="Helical" evidence="8">
    <location>
        <begin position="908"/>
        <end position="933"/>
    </location>
</feature>
<dbReference type="Pfam" id="PF00873">
    <property type="entry name" value="ACR_tran"/>
    <property type="match status" value="1"/>
</dbReference>
<organism evidence="9 10">
    <name type="scientific">Undibacterium jejuense</name>
    <dbReference type="NCBI Taxonomy" id="1344949"/>
    <lineage>
        <taxon>Bacteria</taxon>
        <taxon>Pseudomonadati</taxon>
        <taxon>Pseudomonadota</taxon>
        <taxon>Betaproteobacteria</taxon>
        <taxon>Burkholderiales</taxon>
        <taxon>Oxalobacteraceae</taxon>
        <taxon>Undibacterium</taxon>
    </lineage>
</organism>
<dbReference type="Gene3D" id="3.30.70.1440">
    <property type="entry name" value="Multidrug efflux transporter AcrB pore domain"/>
    <property type="match status" value="1"/>
</dbReference>
<comment type="subcellular location">
    <subcellularLocation>
        <location evidence="1">Cell inner membrane</location>
        <topology evidence="1">Multi-pass membrane protein</topology>
    </subcellularLocation>
</comment>
<dbReference type="InterPro" id="IPR027463">
    <property type="entry name" value="AcrB_DN_DC_subdom"/>
</dbReference>
<keyword evidence="3" id="KW-1003">Cell membrane</keyword>
<feature type="transmembrane region" description="Helical" evidence="8">
    <location>
        <begin position="953"/>
        <end position="974"/>
    </location>
</feature>
<feature type="transmembrane region" description="Helical" evidence="8">
    <location>
        <begin position="463"/>
        <end position="490"/>
    </location>
</feature>
<evidence type="ECO:0000256" key="7">
    <source>
        <dbReference type="ARBA" id="ARBA00023136"/>
    </source>
</evidence>
<dbReference type="Gene3D" id="1.20.1640.10">
    <property type="entry name" value="Multidrug efflux transporter AcrB transmembrane domain"/>
    <property type="match status" value="2"/>
</dbReference>
<dbReference type="RefSeq" id="WP_186910652.1">
    <property type="nucleotide sequence ID" value="NZ_JACOFV010000001.1"/>
</dbReference>
<dbReference type="FunFam" id="1.20.1640.10:FF:000001">
    <property type="entry name" value="Efflux pump membrane transporter"/>
    <property type="match status" value="1"/>
</dbReference>
<protein>
    <submittedName>
        <fullName evidence="9">MdtB/MuxB family multidrug efflux RND transporter permease subunit</fullName>
    </submittedName>
</protein>
<accession>A0A923HBQ0</accession>
<reference evidence="9" key="1">
    <citation type="submission" date="2020-08" db="EMBL/GenBank/DDBJ databases">
        <title>Novel species isolated from subtropical streams in China.</title>
        <authorList>
            <person name="Lu H."/>
        </authorList>
    </citation>
    <scope>NUCLEOTIDE SEQUENCE</scope>
    <source>
        <strain evidence="9">KACC 12607</strain>
    </source>
</reference>
<dbReference type="Gene3D" id="3.30.70.1430">
    <property type="entry name" value="Multidrug efflux transporter AcrB pore domain"/>
    <property type="match status" value="2"/>
</dbReference>
<proteinExistence type="predicted"/>
<feature type="transmembrane region" description="Helical" evidence="8">
    <location>
        <begin position="431"/>
        <end position="451"/>
    </location>
</feature>
<sequence>MNPSRPFILRPVATTLLMIAIMLTGLLAWRLLPVSALPEVDYPTIQVVTLYPGASPDVITSSVTAPLERQFGQMPGLSQMSSSSSGGASVITLQFSLDQTLDVAEQEVQAAINAASNLLPNDLPNPPLYNKVNPADTPIMAISISSPTLPLTKVEDLVDTRLAQKISQVPGVGLVSISGGQRPAVRVQTNTQALAYRGLTLEDIRTAISNANVNQAKGSFDGPLQASTVDGNDQLKSAEEYKDVVVAYQNGSPVRLRDVAKVVESAENVHLAAWAGATPAIILNIQRQPGANVIKVTDKIKALLPQLKAGMPGAVDVEVLTDRTLTIRASVEDVEFELMLSVALVVMVIYIFLRNIPATIIPAVAVPLSLVGTFGVMYLTGFSINNLTLMALTIATGFVVDDAIVMIENIARYIEEGEEPMAAALKGSKQIGFTIISLTFSLIAVLIPLLFMGDVVGRLFREFAITLAVSILISAFISLTLTPMMCARLLKHVPEEKQGRFYHASGQFFDNIIAYYGKMLQWVLNRQALTLLVALGTLVLTAVLYIWVPKGFFPLQDTGAIQGISEASQSISFPAMAVQQEALAKKILQDPAVESLSSFIGVDGANASLNSGRLLINLKPKESRDNIRTVNDRLQKVVSDIPGMSLYLQPVQDLSIDARVSRTQYQFTLQATNPEDLSTWTPKLIETLQKLPALADVASDLQDKGLQAYVKINRDTASRLGVTTAAIDNALYDAFGQRLISTIFTQTNQYRVVLEADPAAQKGPLSLKGIYVPTLAGGPVPLDAVATIEQRSASLTINHLGQFPTATISFNLAKDASLGEAVEAIHQAEAQLGMPASIETRFQGAAMAFQASLSNTLWLILAAIITMYIVLGVLYESYIHPITILSTLPSAGIGALLALLVSGTELSVIAIIGIILLIGIVKKNAIMMIDFALEAERDHGLAPREAIYQACLLRFRPILMTTMAALLGALPLMLGGDMGSELRAPLGITMVGGLMVSQVLTLFTTPVIYLAFDRLARRFGKVSTPVVGDEVEV</sequence>
<comment type="caution">
    <text evidence="9">The sequence shown here is derived from an EMBL/GenBank/DDBJ whole genome shotgun (WGS) entry which is preliminary data.</text>
</comment>
<evidence type="ECO:0000256" key="8">
    <source>
        <dbReference type="SAM" id="Phobius"/>
    </source>
</evidence>
<dbReference type="SUPFAM" id="SSF82693">
    <property type="entry name" value="Multidrug efflux transporter AcrB pore domain, PN1, PN2, PC1 and PC2 subdomains"/>
    <property type="match status" value="4"/>
</dbReference>
<evidence type="ECO:0000313" key="9">
    <source>
        <dbReference type="EMBL" id="MBC3860724.1"/>
    </source>
</evidence>
<keyword evidence="2" id="KW-0813">Transport</keyword>
<dbReference type="FunFam" id="3.30.70.1430:FF:000001">
    <property type="entry name" value="Efflux pump membrane transporter"/>
    <property type="match status" value="1"/>
</dbReference>
<feature type="transmembrane region" description="Helical" evidence="8">
    <location>
        <begin position="360"/>
        <end position="381"/>
    </location>
</feature>
<dbReference type="PANTHER" id="PTHR32063">
    <property type="match status" value="1"/>
</dbReference>
<evidence type="ECO:0000256" key="6">
    <source>
        <dbReference type="ARBA" id="ARBA00022989"/>
    </source>
</evidence>
<evidence type="ECO:0000256" key="2">
    <source>
        <dbReference type="ARBA" id="ARBA00022448"/>
    </source>
</evidence>
<keyword evidence="6 8" id="KW-1133">Transmembrane helix</keyword>